<gene>
    <name evidence="2" type="ORF">HMPREF0027_0633</name>
</gene>
<name>E8KFL6_9PAST</name>
<accession>E8KFL6</accession>
<dbReference type="HOGENOM" id="CLU_3003708_0_0_6"/>
<feature type="chain" id="PRO_5003223597" evidence="1">
    <location>
        <begin position="25"/>
        <end position="56"/>
    </location>
</feature>
<feature type="signal peptide" evidence="1">
    <location>
        <begin position="1"/>
        <end position="24"/>
    </location>
</feature>
<sequence length="56" mass="6322">MRVYQKISMATLLAVFGVVNTTQAQETVAELEKITVMAEQKQSKKIGEIKKNRRAI</sequence>
<reference evidence="2 3" key="1">
    <citation type="submission" date="2011-01" db="EMBL/GenBank/DDBJ databases">
        <authorList>
            <person name="Muzny D."/>
            <person name="Qin X."/>
            <person name="Deng J."/>
            <person name="Jiang H."/>
            <person name="Liu Y."/>
            <person name="Qu J."/>
            <person name="Song X.-Z."/>
            <person name="Zhang L."/>
            <person name="Thornton R."/>
            <person name="Coyle M."/>
            <person name="Francisco L."/>
            <person name="Jackson L."/>
            <person name="Javaid M."/>
            <person name="Korchina V."/>
            <person name="Kovar C."/>
            <person name="Mata R."/>
            <person name="Mathew T."/>
            <person name="Ngo R."/>
            <person name="Nguyen L."/>
            <person name="Nguyen N."/>
            <person name="Okwuonu G."/>
            <person name="Ongeri F."/>
            <person name="Pham C."/>
            <person name="Simmons D."/>
            <person name="Wilczek-Boney K."/>
            <person name="Hale W."/>
            <person name="Jakkamsetti A."/>
            <person name="Pham P."/>
            <person name="Ruth R."/>
            <person name="San Lucas F."/>
            <person name="Warren J."/>
            <person name="Zhang J."/>
            <person name="Zhao Z."/>
            <person name="Zhou C."/>
            <person name="Zhu D."/>
            <person name="Lee S."/>
            <person name="Bess C."/>
            <person name="Blankenburg K."/>
            <person name="Forbes L."/>
            <person name="Fu Q."/>
            <person name="Gubbala S."/>
            <person name="Hirani K."/>
            <person name="Jayaseelan J.C."/>
            <person name="Lara F."/>
            <person name="Munidasa M."/>
            <person name="Palculict T."/>
            <person name="Patil S."/>
            <person name="Pu L.-L."/>
            <person name="Saada N."/>
            <person name="Tang L."/>
            <person name="Weissenberger G."/>
            <person name="Zhu Y."/>
            <person name="Hemphill L."/>
            <person name="Shang Y."/>
            <person name="Youmans B."/>
            <person name="Ayvaz T."/>
            <person name="Ross M."/>
            <person name="Santibanez J."/>
            <person name="Aqrawi P."/>
            <person name="Gross S."/>
            <person name="Joshi V."/>
            <person name="Fowler G."/>
            <person name="Nazareth L."/>
            <person name="Reid J."/>
            <person name="Worley K."/>
            <person name="Petrosino J."/>
            <person name="Highlander S."/>
            <person name="Gibbs R."/>
        </authorList>
    </citation>
    <scope>NUCLEOTIDE SEQUENCE [LARGE SCALE GENOMIC DNA]</scope>
    <source>
        <strain evidence="2 3">ATCC 25976</strain>
    </source>
</reference>
<dbReference type="EMBL" id="AEVG01000044">
    <property type="protein sequence ID" value="EFX92293.1"/>
    <property type="molecule type" value="Genomic_DNA"/>
</dbReference>
<evidence type="ECO:0000256" key="1">
    <source>
        <dbReference type="SAM" id="SignalP"/>
    </source>
</evidence>
<keyword evidence="3" id="KW-1185">Reference proteome</keyword>
<evidence type="ECO:0000313" key="3">
    <source>
        <dbReference type="Proteomes" id="UP000005467"/>
    </source>
</evidence>
<evidence type="ECO:0000313" key="2">
    <source>
        <dbReference type="EMBL" id="EFX92293.1"/>
    </source>
</evidence>
<proteinExistence type="predicted"/>
<keyword evidence="1" id="KW-0732">Signal</keyword>
<organism evidence="2 3">
    <name type="scientific">Actinobacillus ureae ATCC 25976</name>
    <dbReference type="NCBI Taxonomy" id="887324"/>
    <lineage>
        <taxon>Bacteria</taxon>
        <taxon>Pseudomonadati</taxon>
        <taxon>Pseudomonadota</taxon>
        <taxon>Gammaproteobacteria</taxon>
        <taxon>Pasteurellales</taxon>
        <taxon>Pasteurellaceae</taxon>
        <taxon>Actinobacillus</taxon>
    </lineage>
</organism>
<dbReference type="Proteomes" id="UP000005467">
    <property type="component" value="Unassembled WGS sequence"/>
</dbReference>
<protein>
    <submittedName>
        <fullName evidence="2">Uncharacterized protein</fullName>
    </submittedName>
</protein>
<dbReference type="AlphaFoldDB" id="E8KFL6"/>
<comment type="caution">
    <text evidence="2">The sequence shown here is derived from an EMBL/GenBank/DDBJ whole genome shotgun (WGS) entry which is preliminary data.</text>
</comment>